<dbReference type="GO" id="GO:0035312">
    <property type="term" value="F:5'-3' DNA exonuclease activity"/>
    <property type="evidence" value="ECO:0007669"/>
    <property type="project" value="TreeGrafter"/>
</dbReference>
<feature type="domain" description="Polymerase/histidinol phosphatase N-terminal" evidence="1">
    <location>
        <begin position="6"/>
        <end position="71"/>
    </location>
</feature>
<organism evidence="2 3">
    <name type="scientific">Candidatus Desulfolinea nitratireducens</name>
    <dbReference type="NCBI Taxonomy" id="2841698"/>
    <lineage>
        <taxon>Bacteria</taxon>
        <taxon>Bacillati</taxon>
        <taxon>Chloroflexota</taxon>
        <taxon>Anaerolineae</taxon>
        <taxon>Anaerolineales</taxon>
        <taxon>Anaerolineales incertae sedis</taxon>
        <taxon>Candidatus Desulfolinea</taxon>
    </lineage>
</organism>
<dbReference type="InterPro" id="IPR004013">
    <property type="entry name" value="PHP_dom"/>
</dbReference>
<dbReference type="AlphaFoldDB" id="A0A8J6NK82"/>
<dbReference type="EMBL" id="JACNJN010000156">
    <property type="protein sequence ID" value="MBC8336335.1"/>
    <property type="molecule type" value="Genomic_DNA"/>
</dbReference>
<dbReference type="InterPro" id="IPR016195">
    <property type="entry name" value="Pol/histidinol_Pase-like"/>
</dbReference>
<proteinExistence type="predicted"/>
<reference evidence="2 3" key="1">
    <citation type="submission" date="2020-08" db="EMBL/GenBank/DDBJ databases">
        <title>Bridging the membrane lipid divide: bacteria of the FCB group superphylum have the potential to synthesize archaeal ether lipids.</title>
        <authorList>
            <person name="Villanueva L."/>
            <person name="Von Meijenfeldt F.A.B."/>
            <person name="Westbye A.B."/>
            <person name="Yadav S."/>
            <person name="Hopmans E.C."/>
            <person name="Dutilh B.E."/>
            <person name="Sinninghe Damste J.S."/>
        </authorList>
    </citation>
    <scope>NUCLEOTIDE SEQUENCE [LARGE SCALE GENOMIC DNA]</scope>
    <source>
        <strain evidence="2">NIOZ-UU36</strain>
    </source>
</reference>
<evidence type="ECO:0000313" key="2">
    <source>
        <dbReference type="EMBL" id="MBC8336335.1"/>
    </source>
</evidence>
<dbReference type="PANTHER" id="PTHR42924:SF3">
    <property type="entry name" value="POLYMERASE_HISTIDINOL PHOSPHATASE N-TERMINAL DOMAIN-CONTAINING PROTEIN"/>
    <property type="match status" value="1"/>
</dbReference>
<dbReference type="SUPFAM" id="SSF89550">
    <property type="entry name" value="PHP domain-like"/>
    <property type="match status" value="1"/>
</dbReference>
<accession>A0A8J6NK82</accession>
<dbReference type="Proteomes" id="UP000614469">
    <property type="component" value="Unassembled WGS sequence"/>
</dbReference>
<dbReference type="Pfam" id="PF02811">
    <property type="entry name" value="PHP"/>
    <property type="match status" value="1"/>
</dbReference>
<evidence type="ECO:0000313" key="3">
    <source>
        <dbReference type="Proteomes" id="UP000614469"/>
    </source>
</evidence>
<comment type="caution">
    <text evidence="2">The sequence shown here is derived from an EMBL/GenBank/DDBJ whole genome shotgun (WGS) entry which is preliminary data.</text>
</comment>
<protein>
    <submittedName>
        <fullName evidence="2">PHP domain-containing protein</fullName>
    </submittedName>
</protein>
<sequence length="353" mass="39686">MNEIITNLHMHTRYTDGTGSHEDIAKAALEANLDVVITTDHNVLVQGPEGYYKAGKKRVLMIVGEEIHDQDRDPQKNHLLVFGTNQELAQNADDPQTLINSVNKIEGLSFIAHPHDPEQPAISETAITWEDWQVHGYTGIEIWNGLSEFKGLINTKLHALFYAYFPKFLACGPYPKTIQKWDELLNSGNKIVGVGGSDAHALRGSLGPLTRTLFPYGFHFNSINTHLLLSEALSGEETKDRNLILDAFRAGHAFIGYDLPAPTRGFRFSAQGRRDSVIMGDEIPAKGGVTLQAHLPSFAEIRLIKDGEVIREWKKQSVCTHITTEPGVYRIEAYRRYLGRRRGWIFSNPIYLR</sequence>
<dbReference type="NCBIfam" id="NF038032">
    <property type="entry name" value="CehA_McbA_metalo"/>
    <property type="match status" value="1"/>
</dbReference>
<dbReference type="InterPro" id="IPR052018">
    <property type="entry name" value="PHP_domain"/>
</dbReference>
<name>A0A8J6NK82_9CHLR</name>
<dbReference type="CDD" id="cd07432">
    <property type="entry name" value="PHP_HisPPase"/>
    <property type="match status" value="1"/>
</dbReference>
<dbReference type="SMART" id="SM00481">
    <property type="entry name" value="POLIIIAc"/>
    <property type="match status" value="1"/>
</dbReference>
<gene>
    <name evidence="2" type="ORF">H8E29_13810</name>
</gene>
<evidence type="ECO:0000259" key="1">
    <source>
        <dbReference type="SMART" id="SM00481"/>
    </source>
</evidence>
<dbReference type="Gene3D" id="3.20.20.140">
    <property type="entry name" value="Metal-dependent hydrolases"/>
    <property type="match status" value="1"/>
</dbReference>
<dbReference type="PANTHER" id="PTHR42924">
    <property type="entry name" value="EXONUCLEASE"/>
    <property type="match status" value="1"/>
</dbReference>
<dbReference type="GO" id="GO:0004534">
    <property type="term" value="F:5'-3' RNA exonuclease activity"/>
    <property type="evidence" value="ECO:0007669"/>
    <property type="project" value="TreeGrafter"/>
</dbReference>
<dbReference type="InterPro" id="IPR003141">
    <property type="entry name" value="Pol/His_phosphatase_N"/>
</dbReference>